<gene>
    <name evidence="3" type="ORF">L21_0527</name>
</gene>
<dbReference type="SUPFAM" id="SSF46785">
    <property type="entry name" value="Winged helix' DNA-binding domain"/>
    <property type="match status" value="1"/>
</dbReference>
<dbReference type="RefSeq" id="WP_074368939.1">
    <property type="nucleotide sequence ID" value="NZ_FMID01000014.1"/>
</dbReference>
<dbReference type="Pfam" id="PF03008">
    <property type="entry name" value="DUF234"/>
    <property type="match status" value="1"/>
</dbReference>
<dbReference type="InterPro" id="IPR004256">
    <property type="entry name" value="DUF234"/>
</dbReference>
<accession>A0A1M4MIF5</accession>
<evidence type="ECO:0000313" key="4">
    <source>
        <dbReference type="Proteomes" id="UP000184671"/>
    </source>
</evidence>
<dbReference type="InterPro" id="IPR027417">
    <property type="entry name" value="P-loop_NTPase"/>
</dbReference>
<proteinExistence type="predicted"/>
<feature type="domain" description="DUF234" evidence="2">
    <location>
        <begin position="311"/>
        <end position="402"/>
    </location>
</feature>
<dbReference type="Proteomes" id="UP000184671">
    <property type="component" value="Unassembled WGS sequence"/>
</dbReference>
<dbReference type="OrthoDB" id="132045at2157"/>
<dbReference type="SUPFAM" id="SSF52540">
    <property type="entry name" value="P-loop containing nucleoside triphosphate hydrolases"/>
    <property type="match status" value="1"/>
</dbReference>
<organism evidence="3 4">
    <name type="scientific">Methanoculleus chikugoensis</name>
    <dbReference type="NCBI Taxonomy" id="118126"/>
    <lineage>
        <taxon>Archaea</taxon>
        <taxon>Methanobacteriati</taxon>
        <taxon>Methanobacteriota</taxon>
        <taxon>Stenosarchaea group</taxon>
        <taxon>Methanomicrobia</taxon>
        <taxon>Methanomicrobiales</taxon>
        <taxon>Methanomicrobiaceae</taxon>
        <taxon>Methanoculleus</taxon>
    </lineage>
</organism>
<dbReference type="PANTHER" id="PTHR34704:SF1">
    <property type="entry name" value="ATPASE"/>
    <property type="match status" value="1"/>
</dbReference>
<dbReference type="EMBL" id="FMID01000014">
    <property type="protein sequence ID" value="SCL74646.1"/>
    <property type="molecule type" value="Genomic_DNA"/>
</dbReference>
<protein>
    <submittedName>
        <fullName evidence="3">Putative ATPase (AAA+ superfamily)</fullName>
    </submittedName>
</protein>
<evidence type="ECO:0000313" key="3">
    <source>
        <dbReference type="EMBL" id="SCL74646.1"/>
    </source>
</evidence>
<dbReference type="Gene3D" id="3.40.50.300">
    <property type="entry name" value="P-loop containing nucleotide triphosphate hydrolases"/>
    <property type="match status" value="1"/>
</dbReference>
<name>A0A1M4MIF5_9EURY</name>
<dbReference type="Pfam" id="PF01637">
    <property type="entry name" value="ATPase_2"/>
    <property type="match status" value="1"/>
</dbReference>
<feature type="domain" description="ATPase" evidence="1">
    <location>
        <begin position="4"/>
        <end position="201"/>
    </location>
</feature>
<dbReference type="GO" id="GO:0005524">
    <property type="term" value="F:ATP binding"/>
    <property type="evidence" value="ECO:0007669"/>
    <property type="project" value="InterPro"/>
</dbReference>
<dbReference type="InterPro" id="IPR036390">
    <property type="entry name" value="WH_DNA-bd_sf"/>
</dbReference>
<reference evidence="3 4" key="1">
    <citation type="submission" date="2016-08" db="EMBL/GenBank/DDBJ databases">
        <authorList>
            <person name="Seilhamer J.J."/>
        </authorList>
    </citation>
    <scope>NUCLEOTIDE SEQUENCE [LARGE SCALE GENOMIC DNA]</scope>
    <source>
        <strain evidence="3">L21-II-0</strain>
    </source>
</reference>
<evidence type="ECO:0000259" key="1">
    <source>
        <dbReference type="Pfam" id="PF01637"/>
    </source>
</evidence>
<dbReference type="PANTHER" id="PTHR34704">
    <property type="entry name" value="ATPASE"/>
    <property type="match status" value="1"/>
</dbReference>
<sequence length="471" mass="54885">MGVFLNRGRELSHLHERYRSDGAEFVVLYGRRRVGKSELIDQFLRTATGIHLVAREESKHLQLRRFSADLSAYFQDPFLQKNGFSDWDSFFEYLIQHATDRVVIAIDEFPYLIKEDPSLPSMLQEYWDRRLKETRIFLILSGSSISMMESATLEYGSPLFGRRTGQILLQPLRFIHVLDYIGNMKRAVEFYAVFGGTPAYIMAVDPERDILKNIEEKVMREDSFLFRDVEFVLRAELVEPRYYFSILFSLAGGNHRIGLICNDTGLSKSVVNKYLSILIDLKLVHRRIPVTEGHRSRKGLYFLSDNLFDFWFSFVNPHLDMLERGNAPLVVDQYVRPQFARYVGKHFEEMVMDLFDHINGEGFLPFVFTRSGSWWHRGEEIDIVCLAENPYRILFCECKWQDGVDAAEVFAGLRRKAPLVSWHNDRRSEYFCVVARSFSRRAEGEGITLDLDDCTALMERGQRGRERVSPP</sequence>
<dbReference type="InterPro" id="IPR011579">
    <property type="entry name" value="ATPase_dom"/>
</dbReference>
<dbReference type="AlphaFoldDB" id="A0A1M4MIF5"/>
<evidence type="ECO:0000259" key="2">
    <source>
        <dbReference type="Pfam" id="PF03008"/>
    </source>
</evidence>